<dbReference type="Proteomes" id="UP001527882">
    <property type="component" value="Unassembled WGS sequence"/>
</dbReference>
<proteinExistence type="inferred from homology"/>
<name>A0ABT4QJ93_9BACL</name>
<evidence type="ECO:0000313" key="8">
    <source>
        <dbReference type="EMBL" id="MCZ8516953.1"/>
    </source>
</evidence>
<feature type="transmembrane region" description="Helical" evidence="6">
    <location>
        <begin position="158"/>
        <end position="176"/>
    </location>
</feature>
<feature type="domain" description="VTT" evidence="7">
    <location>
        <begin position="62"/>
        <end position="178"/>
    </location>
</feature>
<keyword evidence="4 6" id="KW-1133">Transmembrane helix</keyword>
<evidence type="ECO:0000256" key="3">
    <source>
        <dbReference type="ARBA" id="ARBA00022692"/>
    </source>
</evidence>
<feature type="transmembrane region" description="Helical" evidence="6">
    <location>
        <begin position="7"/>
        <end position="23"/>
    </location>
</feature>
<keyword evidence="3 6" id="KW-0812">Transmembrane</keyword>
<evidence type="ECO:0000256" key="5">
    <source>
        <dbReference type="ARBA" id="ARBA00023136"/>
    </source>
</evidence>
<gene>
    <name evidence="8" type="ORF">O9H85_32275</name>
</gene>
<keyword evidence="5 6" id="KW-0472">Membrane</keyword>
<dbReference type="RefSeq" id="WP_269885486.1">
    <property type="nucleotide sequence ID" value="NZ_JAQAGZ010000029.1"/>
</dbReference>
<sequence>MKKQSAIVKMLALFAGVGMLYWINHAYIHATPQGIRDWILSFGWIAPLLFIFLYTLRPLLLFPASVLSIAGGLAFGVWWGTVFTVIGATTGAALSFFVARFLGNNAVRKKWTGSWSRLERKLRERGFIYVLLLRLIPLFPFDLISYVAGVSKIRFRSFIYGTFIGIIPGTFAYNFLGSSFTKGSVRDILIASGVFLAALTIPILFRKRFIDSTEIK</sequence>
<dbReference type="EMBL" id="JAQAGZ010000029">
    <property type="protein sequence ID" value="MCZ8516953.1"/>
    <property type="molecule type" value="Genomic_DNA"/>
</dbReference>
<comment type="similarity">
    <text evidence="6">Belongs to the TVP38/TMEM64 family.</text>
</comment>
<keyword evidence="2 6" id="KW-1003">Cell membrane</keyword>
<feature type="transmembrane region" description="Helical" evidence="6">
    <location>
        <begin position="85"/>
        <end position="107"/>
    </location>
</feature>
<evidence type="ECO:0000256" key="4">
    <source>
        <dbReference type="ARBA" id="ARBA00022989"/>
    </source>
</evidence>
<evidence type="ECO:0000256" key="2">
    <source>
        <dbReference type="ARBA" id="ARBA00022475"/>
    </source>
</evidence>
<evidence type="ECO:0000313" key="9">
    <source>
        <dbReference type="Proteomes" id="UP001527882"/>
    </source>
</evidence>
<dbReference type="InterPro" id="IPR032816">
    <property type="entry name" value="VTT_dom"/>
</dbReference>
<evidence type="ECO:0000256" key="6">
    <source>
        <dbReference type="RuleBase" id="RU366058"/>
    </source>
</evidence>
<organism evidence="8 9">
    <name type="scientific">Paenibacillus gyeongsangnamensis</name>
    <dbReference type="NCBI Taxonomy" id="3388067"/>
    <lineage>
        <taxon>Bacteria</taxon>
        <taxon>Bacillati</taxon>
        <taxon>Bacillota</taxon>
        <taxon>Bacilli</taxon>
        <taxon>Bacillales</taxon>
        <taxon>Paenibacillaceae</taxon>
        <taxon>Paenibacillus</taxon>
    </lineage>
</organism>
<reference evidence="8 9" key="1">
    <citation type="submission" date="2022-12" db="EMBL/GenBank/DDBJ databases">
        <title>Draft genome sequence of Paenibacillus sp. dW9.</title>
        <authorList>
            <person name="Choi E.-W."/>
            <person name="Kim D.-U."/>
        </authorList>
    </citation>
    <scope>NUCLEOTIDE SEQUENCE [LARGE SCALE GENOMIC DNA]</scope>
    <source>
        <strain evidence="9">dW9</strain>
    </source>
</reference>
<feature type="transmembrane region" description="Helical" evidence="6">
    <location>
        <begin position="127"/>
        <end position="146"/>
    </location>
</feature>
<feature type="transmembrane region" description="Helical" evidence="6">
    <location>
        <begin position="188"/>
        <end position="205"/>
    </location>
</feature>
<comment type="subcellular location">
    <subcellularLocation>
        <location evidence="1 6">Cell membrane</location>
        <topology evidence="1 6">Multi-pass membrane protein</topology>
    </subcellularLocation>
</comment>
<comment type="caution">
    <text evidence="8">The sequence shown here is derived from an EMBL/GenBank/DDBJ whole genome shotgun (WGS) entry which is preliminary data.</text>
</comment>
<dbReference type="Pfam" id="PF09335">
    <property type="entry name" value="VTT_dom"/>
    <property type="match status" value="1"/>
</dbReference>
<protein>
    <recommendedName>
        <fullName evidence="6">TVP38/TMEM64 family membrane protein</fullName>
    </recommendedName>
</protein>
<keyword evidence="9" id="KW-1185">Reference proteome</keyword>
<evidence type="ECO:0000256" key="1">
    <source>
        <dbReference type="ARBA" id="ARBA00004651"/>
    </source>
</evidence>
<dbReference type="InterPro" id="IPR015414">
    <property type="entry name" value="TMEM64"/>
</dbReference>
<accession>A0ABT4QJ93</accession>
<evidence type="ECO:0000259" key="7">
    <source>
        <dbReference type="Pfam" id="PF09335"/>
    </source>
</evidence>
<feature type="transmembrane region" description="Helical" evidence="6">
    <location>
        <begin position="35"/>
        <end position="53"/>
    </location>
</feature>
<dbReference type="PANTHER" id="PTHR12677:SF59">
    <property type="entry name" value="GOLGI APPARATUS MEMBRANE PROTEIN TVP38-RELATED"/>
    <property type="match status" value="1"/>
</dbReference>
<dbReference type="PANTHER" id="PTHR12677">
    <property type="entry name" value="GOLGI APPARATUS MEMBRANE PROTEIN TVP38-RELATED"/>
    <property type="match status" value="1"/>
</dbReference>